<dbReference type="InterPro" id="IPR051324">
    <property type="entry name" value="Stress/Tellurium_Resist"/>
</dbReference>
<evidence type="ECO:0000313" key="4">
    <source>
        <dbReference type="EMBL" id="RFU85283.1"/>
    </source>
</evidence>
<dbReference type="RefSeq" id="WP_147336150.1">
    <property type="nucleotide sequence ID" value="NZ_QUAK01000099.1"/>
</dbReference>
<name>A0A372M492_9ACTN</name>
<evidence type="ECO:0000259" key="3">
    <source>
        <dbReference type="Pfam" id="PF02342"/>
    </source>
</evidence>
<dbReference type="PANTHER" id="PTHR32097">
    <property type="entry name" value="CAMP-BINDING PROTEIN 1-RELATED"/>
    <property type="match status" value="1"/>
</dbReference>
<sequence length="231" mass="23334">MTAELVRGQNHPLPQTRLEIRVSAGKPVVAGATLSDGAGKVRGVEWVAHPGSPQLPGLEVSKQAAADHRLAVDLGALPAEADRVNVLLALPAGVGAPVNFGAVAAPFIAVTGLDGTEVASYTVTDLDAESAVVALELYRRQDAWKVRAVGQGYAGGLADMLADQGLPQAHELASQILDAVARGMARSVAAPPPRTADGDRIRRTAPATGPGSGADATQPGPARPAPAGPGP</sequence>
<reference evidence="4 5" key="1">
    <citation type="submission" date="2018-08" db="EMBL/GenBank/DDBJ databases">
        <title>Isolation, diversity and antifungal activity of Actinobacteria from wheat.</title>
        <authorList>
            <person name="Han C."/>
        </authorList>
    </citation>
    <scope>NUCLEOTIDE SEQUENCE [LARGE SCALE GENOMIC DNA]</scope>
    <source>
        <strain evidence="4 5">NEAU-YY421</strain>
    </source>
</reference>
<gene>
    <name evidence="4" type="ORF">DY218_18185</name>
</gene>
<keyword evidence="5" id="KW-1185">Reference proteome</keyword>
<accession>A0A372M492</accession>
<dbReference type="Gene3D" id="2.60.60.30">
    <property type="entry name" value="sav2460 like domains"/>
    <property type="match status" value="1"/>
</dbReference>
<feature type="region of interest" description="Disordered" evidence="2">
    <location>
        <begin position="187"/>
        <end position="231"/>
    </location>
</feature>
<proteinExistence type="inferred from homology"/>
<comment type="caution">
    <text evidence="4">The sequence shown here is derived from an EMBL/GenBank/DDBJ whole genome shotgun (WGS) entry which is preliminary data.</text>
</comment>
<dbReference type="EMBL" id="QUAK01000099">
    <property type="protein sequence ID" value="RFU85283.1"/>
    <property type="molecule type" value="Genomic_DNA"/>
</dbReference>
<evidence type="ECO:0000256" key="2">
    <source>
        <dbReference type="SAM" id="MobiDB-lite"/>
    </source>
</evidence>
<feature type="non-terminal residue" evidence="4">
    <location>
        <position position="231"/>
    </location>
</feature>
<feature type="compositionally biased region" description="Pro residues" evidence="2">
    <location>
        <begin position="221"/>
        <end position="231"/>
    </location>
</feature>
<dbReference type="Proteomes" id="UP000263094">
    <property type="component" value="Unassembled WGS sequence"/>
</dbReference>
<comment type="similarity">
    <text evidence="1">Belongs to the CAPAB/TerDEXZ family.</text>
</comment>
<dbReference type="PANTHER" id="PTHR32097:SF4">
    <property type="entry name" value="GENERAL STRESS PROTEIN 16U"/>
    <property type="match status" value="1"/>
</dbReference>
<dbReference type="CDD" id="cd06974">
    <property type="entry name" value="TerD_like"/>
    <property type="match status" value="1"/>
</dbReference>
<protein>
    <submittedName>
        <fullName evidence="4">Export associated protein</fullName>
    </submittedName>
</protein>
<organism evidence="4 5">
    <name type="scientific">Streptomyces triticagri</name>
    <dbReference type="NCBI Taxonomy" id="2293568"/>
    <lineage>
        <taxon>Bacteria</taxon>
        <taxon>Bacillati</taxon>
        <taxon>Actinomycetota</taxon>
        <taxon>Actinomycetes</taxon>
        <taxon>Kitasatosporales</taxon>
        <taxon>Streptomycetaceae</taxon>
        <taxon>Streptomyces</taxon>
    </lineage>
</organism>
<dbReference type="Pfam" id="PF02342">
    <property type="entry name" value="TerD"/>
    <property type="match status" value="1"/>
</dbReference>
<dbReference type="InterPro" id="IPR003325">
    <property type="entry name" value="TerD"/>
</dbReference>
<evidence type="ECO:0000256" key="1">
    <source>
        <dbReference type="ARBA" id="ARBA00008775"/>
    </source>
</evidence>
<dbReference type="AlphaFoldDB" id="A0A372M492"/>
<evidence type="ECO:0000313" key="5">
    <source>
        <dbReference type="Proteomes" id="UP000263094"/>
    </source>
</evidence>
<feature type="domain" description="TerD" evidence="3">
    <location>
        <begin position="63"/>
        <end position="162"/>
    </location>
</feature>